<evidence type="ECO:0000313" key="2">
    <source>
        <dbReference type="Proteomes" id="UP000664795"/>
    </source>
</evidence>
<gene>
    <name evidence="1" type="ORF">J2I48_05920</name>
</gene>
<dbReference type="RefSeq" id="WP_207334478.1">
    <property type="nucleotide sequence ID" value="NZ_JAFMYU010000003.1"/>
</dbReference>
<protein>
    <submittedName>
        <fullName evidence="1">Gluconate 2-dehydrogenase subunit 3 family protein</fullName>
    </submittedName>
</protein>
<comment type="caution">
    <text evidence="1">The sequence shown here is derived from an EMBL/GenBank/DDBJ whole genome shotgun (WGS) entry which is preliminary data.</text>
</comment>
<sequence>MAYPLGTVRTLLDTDHVTPATRQALQERLDKQPDWQGLTLRFFTPDEAELLKQLTARLLPQPADREQIDVINPVDHRLAHNESDGWRYDVLPADPDAWRMGLTAFQEAAQAQFGKPFTQLDSPQQDQLIGQMQQGTATGASLTALQSKHFFEDMLAELVSLYVSHPLAQEEMGYVGMADKPRWDRIGLNELEEREK</sequence>
<accession>A0A939JZ35</accession>
<dbReference type="AlphaFoldDB" id="A0A939JZ35"/>
<dbReference type="Proteomes" id="UP000664795">
    <property type="component" value="Unassembled WGS sequence"/>
</dbReference>
<name>A0A939JZ35_9BACT</name>
<dbReference type="EMBL" id="JAFMYU010000003">
    <property type="protein sequence ID" value="MBO0930521.1"/>
    <property type="molecule type" value="Genomic_DNA"/>
</dbReference>
<dbReference type="InterPro" id="IPR027056">
    <property type="entry name" value="Gluconate_2DH_su3"/>
</dbReference>
<reference evidence="1 2" key="1">
    <citation type="submission" date="2021-03" db="EMBL/GenBank/DDBJ databases">
        <title>Fibrella sp. HMF5036 genome sequencing and assembly.</title>
        <authorList>
            <person name="Kang H."/>
            <person name="Kim H."/>
            <person name="Bae S."/>
            <person name="Joh K."/>
        </authorList>
    </citation>
    <scope>NUCLEOTIDE SEQUENCE [LARGE SCALE GENOMIC DNA]</scope>
    <source>
        <strain evidence="1 2">HMF5036</strain>
    </source>
</reference>
<evidence type="ECO:0000313" key="1">
    <source>
        <dbReference type="EMBL" id="MBO0930521.1"/>
    </source>
</evidence>
<keyword evidence="2" id="KW-1185">Reference proteome</keyword>
<proteinExistence type="predicted"/>
<dbReference type="Pfam" id="PF13618">
    <property type="entry name" value="Gluconate_2-dh3"/>
    <property type="match status" value="1"/>
</dbReference>
<organism evidence="1 2">
    <name type="scientific">Fibrella aquatilis</name>
    <dbReference type="NCBI Taxonomy" id="2817059"/>
    <lineage>
        <taxon>Bacteria</taxon>
        <taxon>Pseudomonadati</taxon>
        <taxon>Bacteroidota</taxon>
        <taxon>Cytophagia</taxon>
        <taxon>Cytophagales</taxon>
        <taxon>Spirosomataceae</taxon>
        <taxon>Fibrella</taxon>
    </lineage>
</organism>